<evidence type="ECO:0008006" key="4">
    <source>
        <dbReference type="Google" id="ProtNLM"/>
    </source>
</evidence>
<comment type="caution">
    <text evidence="2">The sequence shown here is derived from an EMBL/GenBank/DDBJ whole genome shotgun (WGS) entry which is preliminary data.</text>
</comment>
<dbReference type="EMBL" id="WTXG01000017">
    <property type="protein sequence ID" value="KAI0300724.1"/>
    <property type="molecule type" value="Genomic_DNA"/>
</dbReference>
<keyword evidence="1" id="KW-0812">Transmembrane</keyword>
<accession>A0AAD4M608</accession>
<evidence type="ECO:0000313" key="2">
    <source>
        <dbReference type="EMBL" id="KAI0300724.1"/>
    </source>
</evidence>
<organism evidence="2 3">
    <name type="scientific">Multifurca ochricompacta</name>
    <dbReference type="NCBI Taxonomy" id="376703"/>
    <lineage>
        <taxon>Eukaryota</taxon>
        <taxon>Fungi</taxon>
        <taxon>Dikarya</taxon>
        <taxon>Basidiomycota</taxon>
        <taxon>Agaricomycotina</taxon>
        <taxon>Agaricomycetes</taxon>
        <taxon>Russulales</taxon>
        <taxon>Russulaceae</taxon>
        <taxon>Multifurca</taxon>
    </lineage>
</organism>
<evidence type="ECO:0000313" key="3">
    <source>
        <dbReference type="Proteomes" id="UP001203297"/>
    </source>
</evidence>
<proteinExistence type="predicted"/>
<keyword evidence="1" id="KW-1133">Transmembrane helix</keyword>
<keyword evidence="3" id="KW-1185">Reference proteome</keyword>
<dbReference type="AlphaFoldDB" id="A0AAD4M608"/>
<keyword evidence="1" id="KW-0472">Membrane</keyword>
<evidence type="ECO:0000256" key="1">
    <source>
        <dbReference type="SAM" id="Phobius"/>
    </source>
</evidence>
<dbReference type="Proteomes" id="UP001203297">
    <property type="component" value="Unassembled WGS sequence"/>
</dbReference>
<gene>
    <name evidence="2" type="ORF">B0F90DRAFT_1722827</name>
</gene>
<sequence>MSGSPNEPRRRFEIVPLAKRKKKKEPVWWRERASVPLLLLLLLSSLSSYHQSIIVVDNSHDSTPFIVGSECSKVVGRWSDCVLLMYLFFVFRVWPLSGY</sequence>
<feature type="transmembrane region" description="Helical" evidence="1">
    <location>
        <begin position="76"/>
        <end position="94"/>
    </location>
</feature>
<protein>
    <recommendedName>
        <fullName evidence="4">Transmembrane protein</fullName>
    </recommendedName>
</protein>
<reference evidence="2" key="1">
    <citation type="journal article" date="2022" name="New Phytol.">
        <title>Evolutionary transition to the ectomycorrhizal habit in the genomes of a hyperdiverse lineage of mushroom-forming fungi.</title>
        <authorList>
            <person name="Looney B."/>
            <person name="Miyauchi S."/>
            <person name="Morin E."/>
            <person name="Drula E."/>
            <person name="Courty P.E."/>
            <person name="Kohler A."/>
            <person name="Kuo A."/>
            <person name="LaButti K."/>
            <person name="Pangilinan J."/>
            <person name="Lipzen A."/>
            <person name="Riley R."/>
            <person name="Andreopoulos W."/>
            <person name="He G."/>
            <person name="Johnson J."/>
            <person name="Nolan M."/>
            <person name="Tritt A."/>
            <person name="Barry K.W."/>
            <person name="Grigoriev I.V."/>
            <person name="Nagy L.G."/>
            <person name="Hibbett D."/>
            <person name="Henrissat B."/>
            <person name="Matheny P.B."/>
            <person name="Labbe J."/>
            <person name="Martin F.M."/>
        </authorList>
    </citation>
    <scope>NUCLEOTIDE SEQUENCE</scope>
    <source>
        <strain evidence="2">BPL690</strain>
    </source>
</reference>
<name>A0AAD4M608_9AGAM</name>